<dbReference type="RefSeq" id="WP_327967433.1">
    <property type="nucleotide sequence ID" value="NZ_JARMQG010000091.1"/>
</dbReference>
<evidence type="ECO:0000313" key="2">
    <source>
        <dbReference type="Proteomes" id="UP001330749"/>
    </source>
</evidence>
<name>A0ABU6NCQ8_9BACI</name>
<protein>
    <submittedName>
        <fullName evidence="1">Uncharacterized protein</fullName>
    </submittedName>
</protein>
<organism evidence="1 2">
    <name type="scientific">Bacillus xiapuensis</name>
    <dbReference type="NCBI Taxonomy" id="2014075"/>
    <lineage>
        <taxon>Bacteria</taxon>
        <taxon>Bacillati</taxon>
        <taxon>Bacillota</taxon>
        <taxon>Bacilli</taxon>
        <taxon>Bacillales</taxon>
        <taxon>Bacillaceae</taxon>
        <taxon>Bacillus</taxon>
    </lineage>
</organism>
<sequence length="44" mass="5111">MNLSARHAVSEHPEVKISHYPSSSATKFTKTAFYKIRLKNRKYS</sequence>
<proteinExistence type="predicted"/>
<comment type="caution">
    <text evidence="1">The sequence shown here is derived from an EMBL/GenBank/DDBJ whole genome shotgun (WGS) entry which is preliminary data.</text>
</comment>
<reference evidence="1 2" key="1">
    <citation type="submission" date="2023-03" db="EMBL/GenBank/DDBJ databases">
        <title>Bacillus Genome Sequencing.</title>
        <authorList>
            <person name="Dunlap C."/>
        </authorList>
    </citation>
    <scope>NUCLEOTIDE SEQUENCE [LARGE SCALE GENOMIC DNA]</scope>
    <source>
        <strain evidence="1 2">B-14544</strain>
    </source>
</reference>
<keyword evidence="2" id="KW-1185">Reference proteome</keyword>
<evidence type="ECO:0000313" key="1">
    <source>
        <dbReference type="EMBL" id="MED3562505.1"/>
    </source>
</evidence>
<accession>A0ABU6NCQ8</accession>
<dbReference type="Proteomes" id="UP001330749">
    <property type="component" value="Unassembled WGS sequence"/>
</dbReference>
<gene>
    <name evidence="1" type="ORF">P4447_08550</name>
</gene>
<dbReference type="EMBL" id="JARMQG010000091">
    <property type="protein sequence ID" value="MED3562505.1"/>
    <property type="molecule type" value="Genomic_DNA"/>
</dbReference>